<evidence type="ECO:0000313" key="3">
    <source>
        <dbReference type="Proteomes" id="UP000274822"/>
    </source>
</evidence>
<evidence type="ECO:0000313" key="2">
    <source>
        <dbReference type="EMBL" id="RUS25753.1"/>
    </source>
</evidence>
<reference evidence="2 3" key="1">
    <citation type="journal article" date="2018" name="New Phytol.">
        <title>Phylogenomics of Endogonaceae and evolution of mycorrhizas within Mucoromycota.</title>
        <authorList>
            <person name="Chang Y."/>
            <person name="Desiro A."/>
            <person name="Na H."/>
            <person name="Sandor L."/>
            <person name="Lipzen A."/>
            <person name="Clum A."/>
            <person name="Barry K."/>
            <person name="Grigoriev I.V."/>
            <person name="Martin F.M."/>
            <person name="Stajich J.E."/>
            <person name="Smith M.E."/>
            <person name="Bonito G."/>
            <person name="Spatafora J.W."/>
        </authorList>
    </citation>
    <scope>NUCLEOTIDE SEQUENCE [LARGE SCALE GENOMIC DNA]</scope>
    <source>
        <strain evidence="2 3">AD002</strain>
    </source>
</reference>
<sequence>MYALRNTRDAPAALTTSTSTTAAVPSPALAAYLCILPSNLLVIPMSSGDLRWRTNAGNPIRAAISSEMPDRKKLSTTGSRYFLRHCSWRTEASRRNLRWVMTLSPLLLARSLDLGTLRSLALRCSVILKRLSSSLLCRSFKQRATVPLIPHHRHHKRKPNSQTAKHTLLRQPPNLLQPGHLLRLLDSESTLLPLPLEYAIPVPLRDPEVVLQPVPLSLGQLPVAQLDVARKRGPRRQLGSAGFEDRLTLHPGVVHRCSGVVVRRESLLQVVRAPASVAQRENVDDVEAGFHGVREVTKEVNCRARYAASGFMRQHAWALLFSGQVTLRKSPVTGASTIQSRKGTIQSRKGTIHSRKSQPTQPPVPCVIMSPMMLLGFRKRTRAPVSRLPEITRADRPTLASRPYKSWTGYGATTTTTAAHVSMPYSPHTSNHTQTTNITTTHVFRCVLVELDVSDHVEVGIAHSDDKNGSNGEGYGGDNRGHKRWREHGRDVAQGVEMKIPSRTAQSRS</sequence>
<organism evidence="2 3">
    <name type="scientific">Jimgerdemannia flammicorona</name>
    <dbReference type="NCBI Taxonomy" id="994334"/>
    <lineage>
        <taxon>Eukaryota</taxon>
        <taxon>Fungi</taxon>
        <taxon>Fungi incertae sedis</taxon>
        <taxon>Mucoromycota</taxon>
        <taxon>Mucoromycotina</taxon>
        <taxon>Endogonomycetes</taxon>
        <taxon>Endogonales</taxon>
        <taxon>Endogonaceae</taxon>
        <taxon>Jimgerdemannia</taxon>
    </lineage>
</organism>
<feature type="region of interest" description="Disordered" evidence="1">
    <location>
        <begin position="334"/>
        <end position="365"/>
    </location>
</feature>
<name>A0A433Q7K5_9FUNG</name>
<dbReference type="Proteomes" id="UP000274822">
    <property type="component" value="Unassembled WGS sequence"/>
</dbReference>
<proteinExistence type="predicted"/>
<dbReference type="EMBL" id="RBNJ01012109">
    <property type="protein sequence ID" value="RUS25753.1"/>
    <property type="molecule type" value="Genomic_DNA"/>
</dbReference>
<comment type="caution">
    <text evidence="2">The sequence shown here is derived from an EMBL/GenBank/DDBJ whole genome shotgun (WGS) entry which is preliminary data.</text>
</comment>
<keyword evidence="3" id="KW-1185">Reference proteome</keyword>
<accession>A0A433Q7K5</accession>
<feature type="compositionally biased region" description="Polar residues" evidence="1">
    <location>
        <begin position="334"/>
        <end position="349"/>
    </location>
</feature>
<feature type="region of interest" description="Disordered" evidence="1">
    <location>
        <begin position="462"/>
        <end position="509"/>
    </location>
</feature>
<protein>
    <submittedName>
        <fullName evidence="2">Uncharacterized protein</fullName>
    </submittedName>
</protein>
<dbReference type="AlphaFoldDB" id="A0A433Q7K5"/>
<gene>
    <name evidence="2" type="ORF">BC938DRAFT_471713</name>
</gene>
<evidence type="ECO:0000256" key="1">
    <source>
        <dbReference type="SAM" id="MobiDB-lite"/>
    </source>
</evidence>